<gene>
    <name evidence="2" type="ORF">SAMN05421820_105159</name>
</gene>
<organism evidence="2 3">
    <name type="scientific">Pedobacter steynii</name>
    <dbReference type="NCBI Taxonomy" id="430522"/>
    <lineage>
        <taxon>Bacteria</taxon>
        <taxon>Pseudomonadati</taxon>
        <taxon>Bacteroidota</taxon>
        <taxon>Sphingobacteriia</taxon>
        <taxon>Sphingobacteriales</taxon>
        <taxon>Sphingobacteriaceae</taxon>
        <taxon>Pedobacter</taxon>
    </lineage>
</organism>
<reference evidence="3" key="1">
    <citation type="submission" date="2016-10" db="EMBL/GenBank/DDBJ databases">
        <authorList>
            <person name="Varghese N."/>
            <person name="Submissions S."/>
        </authorList>
    </citation>
    <scope>NUCLEOTIDE SEQUENCE [LARGE SCALE GENOMIC DNA]</scope>
    <source>
        <strain evidence="3">DSM 19110</strain>
    </source>
</reference>
<dbReference type="InterPro" id="IPR029044">
    <property type="entry name" value="Nucleotide-diphossugar_trans"/>
</dbReference>
<dbReference type="CDD" id="cd06426">
    <property type="entry name" value="NTP_transferase_like_2"/>
    <property type="match status" value="1"/>
</dbReference>
<dbReference type="PANTHER" id="PTHR22572">
    <property type="entry name" value="SUGAR-1-PHOSPHATE GUANYL TRANSFERASE"/>
    <property type="match status" value="1"/>
</dbReference>
<evidence type="ECO:0000313" key="2">
    <source>
        <dbReference type="EMBL" id="SDM83277.1"/>
    </source>
</evidence>
<dbReference type="InterPro" id="IPR046342">
    <property type="entry name" value="CBS_dom_sf"/>
</dbReference>
<dbReference type="Proteomes" id="UP000183200">
    <property type="component" value="Unassembled WGS sequence"/>
</dbReference>
<proteinExistence type="predicted"/>
<dbReference type="Gene3D" id="3.10.580.10">
    <property type="entry name" value="CBS-domain"/>
    <property type="match status" value="1"/>
</dbReference>
<keyword evidence="2" id="KW-0808">Transferase</keyword>
<dbReference type="AlphaFoldDB" id="A0A1G9WG40"/>
<feature type="domain" description="Nucleotidyl transferase" evidence="1">
    <location>
        <begin position="123"/>
        <end position="346"/>
    </location>
</feature>
<dbReference type="InterPro" id="IPR050486">
    <property type="entry name" value="Mannose-1P_guanyltransferase"/>
</dbReference>
<dbReference type="SUPFAM" id="SSF53448">
    <property type="entry name" value="Nucleotide-diphospho-sugar transferases"/>
    <property type="match status" value="1"/>
</dbReference>
<dbReference type="SUPFAM" id="SSF54631">
    <property type="entry name" value="CBS-domain pair"/>
    <property type="match status" value="1"/>
</dbReference>
<dbReference type="OrthoDB" id="9813880at2"/>
<dbReference type="GO" id="GO:0016740">
    <property type="term" value="F:transferase activity"/>
    <property type="evidence" value="ECO:0007669"/>
    <property type="project" value="UniProtKB-KW"/>
</dbReference>
<protein>
    <submittedName>
        <fullName evidence="2">Nucleotidyl transferase</fullName>
    </submittedName>
</protein>
<dbReference type="EMBL" id="FNGY01000005">
    <property type="protein sequence ID" value="SDM83277.1"/>
    <property type="molecule type" value="Genomic_DNA"/>
</dbReference>
<accession>A0A1G9WG40</accession>
<evidence type="ECO:0000259" key="1">
    <source>
        <dbReference type="Pfam" id="PF00483"/>
    </source>
</evidence>
<dbReference type="Gene3D" id="3.90.550.10">
    <property type="entry name" value="Spore Coat Polysaccharide Biosynthesis Protein SpsA, Chain A"/>
    <property type="match status" value="1"/>
</dbReference>
<dbReference type="InterPro" id="IPR005835">
    <property type="entry name" value="NTP_transferase_dom"/>
</dbReference>
<keyword evidence="3" id="KW-1185">Reference proteome</keyword>
<sequence length="351" mass="39745">MINFQEHIIYQGEEARSALRILDKLKNSISRTLFIVNTSNKMVGSLTDGDIRRGLLNGLEISQPIEAFMNKGFKSIHEHENNVQVIRSLREADLKLIPLLNDFGQITQVLDLTKTRTILPAAALIMAGGRGERLKPFTDTVPKPMLNVGGKPIIEHNIDRLIAFGISEIYISVKYLKEQIMDYFGDGSAKGVRIKYLIEEEPLGTLGALALIDGIGYDDILVMNSDLLTNIDFEDFFQFYQTQGAEMAVASIPYHVNIPYAVLETDHHHVASFIEKPTYTYYSNGGIYLLKFKLKSSFEKDSFFNATDLMDNIISDDNTALVHYPLLCYWLDIGKHQDFIKAQDDIKHLNF</sequence>
<dbReference type="Pfam" id="PF00483">
    <property type="entry name" value="NTP_transferase"/>
    <property type="match status" value="1"/>
</dbReference>
<dbReference type="RefSeq" id="WP_074608283.1">
    <property type="nucleotide sequence ID" value="NZ_FNGY01000005.1"/>
</dbReference>
<evidence type="ECO:0000313" key="3">
    <source>
        <dbReference type="Proteomes" id="UP000183200"/>
    </source>
</evidence>
<name>A0A1G9WG40_9SPHI</name>